<organism evidence="1">
    <name type="scientific">Magallana gigas</name>
    <name type="common">Pacific oyster</name>
    <name type="synonym">Crassostrea gigas</name>
    <dbReference type="NCBI Taxonomy" id="29159"/>
    <lineage>
        <taxon>Eukaryota</taxon>
        <taxon>Metazoa</taxon>
        <taxon>Spiralia</taxon>
        <taxon>Lophotrochozoa</taxon>
        <taxon>Mollusca</taxon>
        <taxon>Bivalvia</taxon>
        <taxon>Autobranchia</taxon>
        <taxon>Pteriomorphia</taxon>
        <taxon>Ostreida</taxon>
        <taxon>Ostreoidea</taxon>
        <taxon>Ostreidae</taxon>
        <taxon>Magallana</taxon>
    </lineage>
</organism>
<sequence>MDDVTEIFVTTMADTTDFYLVEEGIKRNRDSIRLQEEIGLMIWNRAHAELSYLQEIESWKDRVASAGTETY</sequence>
<evidence type="ECO:0000313" key="1">
    <source>
        <dbReference type="EMBL" id="EKC28223.1"/>
    </source>
</evidence>
<reference evidence="1" key="1">
    <citation type="journal article" date="2012" name="Nature">
        <title>The oyster genome reveals stress adaptation and complexity of shell formation.</title>
        <authorList>
            <person name="Zhang G."/>
            <person name="Fang X."/>
            <person name="Guo X."/>
            <person name="Li L."/>
            <person name="Luo R."/>
            <person name="Xu F."/>
            <person name="Yang P."/>
            <person name="Zhang L."/>
            <person name="Wang X."/>
            <person name="Qi H."/>
            <person name="Xiong Z."/>
            <person name="Que H."/>
            <person name="Xie Y."/>
            <person name="Holland P.W."/>
            <person name="Paps J."/>
            <person name="Zhu Y."/>
            <person name="Wu F."/>
            <person name="Chen Y."/>
            <person name="Wang J."/>
            <person name="Peng C."/>
            <person name="Meng J."/>
            <person name="Yang L."/>
            <person name="Liu J."/>
            <person name="Wen B."/>
            <person name="Zhang N."/>
            <person name="Huang Z."/>
            <person name="Zhu Q."/>
            <person name="Feng Y."/>
            <person name="Mount A."/>
            <person name="Hedgecock D."/>
            <person name="Xu Z."/>
            <person name="Liu Y."/>
            <person name="Domazet-Loso T."/>
            <person name="Du Y."/>
            <person name="Sun X."/>
            <person name="Zhang S."/>
            <person name="Liu B."/>
            <person name="Cheng P."/>
            <person name="Jiang X."/>
            <person name="Li J."/>
            <person name="Fan D."/>
            <person name="Wang W."/>
            <person name="Fu W."/>
            <person name="Wang T."/>
            <person name="Wang B."/>
            <person name="Zhang J."/>
            <person name="Peng Z."/>
            <person name="Li Y."/>
            <person name="Li N."/>
            <person name="Wang J."/>
            <person name="Chen M."/>
            <person name="He Y."/>
            <person name="Tan F."/>
            <person name="Song X."/>
            <person name="Zheng Q."/>
            <person name="Huang R."/>
            <person name="Yang H."/>
            <person name="Du X."/>
            <person name="Chen L."/>
            <person name="Yang M."/>
            <person name="Gaffney P.M."/>
            <person name="Wang S."/>
            <person name="Luo L."/>
            <person name="She Z."/>
            <person name="Ming Y."/>
            <person name="Huang W."/>
            <person name="Zhang S."/>
            <person name="Huang B."/>
            <person name="Zhang Y."/>
            <person name="Qu T."/>
            <person name="Ni P."/>
            <person name="Miao G."/>
            <person name="Wang J."/>
            <person name="Wang Q."/>
            <person name="Steinberg C.E."/>
            <person name="Wang H."/>
            <person name="Li N."/>
            <person name="Qian L."/>
            <person name="Zhang G."/>
            <person name="Li Y."/>
            <person name="Yang H."/>
            <person name="Liu X."/>
            <person name="Wang J."/>
            <person name="Yin Y."/>
            <person name="Wang J."/>
        </authorList>
    </citation>
    <scope>NUCLEOTIDE SEQUENCE [LARGE SCALE GENOMIC DNA]</scope>
    <source>
        <strain evidence="1">05x7-T-G4-1.051#20</strain>
    </source>
</reference>
<dbReference type="InParanoid" id="K1Q2Q7"/>
<accession>K1Q2Q7</accession>
<protein>
    <submittedName>
        <fullName evidence="1">Uncharacterized protein</fullName>
    </submittedName>
</protein>
<proteinExistence type="predicted"/>
<gene>
    <name evidence="1" type="ORF">CGI_10019461</name>
</gene>
<dbReference type="HOGENOM" id="CLU_2742501_0_0_1"/>
<dbReference type="AlphaFoldDB" id="K1Q2Q7"/>
<name>K1Q2Q7_MAGGI</name>
<dbReference type="EMBL" id="JH816852">
    <property type="protein sequence ID" value="EKC28223.1"/>
    <property type="molecule type" value="Genomic_DNA"/>
</dbReference>